<evidence type="ECO:0000256" key="1">
    <source>
        <dbReference type="SAM" id="Phobius"/>
    </source>
</evidence>
<evidence type="ECO:0000313" key="3">
    <source>
        <dbReference type="Proteomes" id="UP001515683"/>
    </source>
</evidence>
<comment type="caution">
    <text evidence="2">The sequence shown here is derived from an EMBL/GenBank/DDBJ whole genome shotgun (WGS) entry which is preliminary data.</text>
</comment>
<keyword evidence="3" id="KW-1185">Reference proteome</keyword>
<reference evidence="2 3" key="1">
    <citation type="journal article" date="2019" name="bioRxiv">
        <title>Bacteria contribute to plant secondary compound degradation in a generalist herbivore system.</title>
        <authorList>
            <person name="Francoeur C.B."/>
            <person name="Khadempour L."/>
            <person name="Moreira-Soto R.D."/>
            <person name="Gotting K."/>
            <person name="Book A.J."/>
            <person name="Pinto-Tomas A.A."/>
            <person name="Keefover-Ring K."/>
            <person name="Currie C.R."/>
        </authorList>
    </citation>
    <scope>NUCLEOTIDE SEQUENCE [LARGE SCALE GENOMIC DNA]</scope>
    <source>
        <strain evidence="2">Acro-835</strain>
    </source>
</reference>
<dbReference type="RefSeq" id="WP_167015467.1">
    <property type="nucleotide sequence ID" value="NZ_VWXF01000005.1"/>
</dbReference>
<proteinExistence type="predicted"/>
<keyword evidence="1" id="KW-0812">Transmembrane</keyword>
<evidence type="ECO:0000313" key="2">
    <source>
        <dbReference type="EMBL" id="NIF22685.1"/>
    </source>
</evidence>
<accession>A0ABX0RBF5</accession>
<keyword evidence="1" id="KW-0472">Membrane</keyword>
<dbReference type="Proteomes" id="UP001515683">
    <property type="component" value="Unassembled WGS sequence"/>
</dbReference>
<sequence>MKLFGRGSASRRLAINSAWIFTVFPVVKLIYPCTQISVGGLLGIMSVLFMLIGIYAFYAGLFRLYDWYKGD</sequence>
<keyword evidence="1" id="KW-1133">Transmembrane helix</keyword>
<organism evidence="2 3">
    <name type="scientific">Candidatus Pantoea multigeneris</name>
    <dbReference type="NCBI Taxonomy" id="2608357"/>
    <lineage>
        <taxon>Bacteria</taxon>
        <taxon>Pseudomonadati</taxon>
        <taxon>Pseudomonadota</taxon>
        <taxon>Gammaproteobacteria</taxon>
        <taxon>Enterobacterales</taxon>
        <taxon>Erwiniaceae</taxon>
        <taxon>Pantoea</taxon>
    </lineage>
</organism>
<gene>
    <name evidence="2" type="ORF">F3J40_13895</name>
</gene>
<protein>
    <submittedName>
        <fullName evidence="2">Uncharacterized protein</fullName>
    </submittedName>
</protein>
<name>A0ABX0RBF5_9GAMM</name>
<feature type="transmembrane region" description="Helical" evidence="1">
    <location>
        <begin position="37"/>
        <end position="61"/>
    </location>
</feature>
<dbReference type="EMBL" id="VWXF01000005">
    <property type="protein sequence ID" value="NIF22685.1"/>
    <property type="molecule type" value="Genomic_DNA"/>
</dbReference>
<feature type="transmembrane region" description="Helical" evidence="1">
    <location>
        <begin position="12"/>
        <end position="31"/>
    </location>
</feature>